<dbReference type="Pfam" id="PF07670">
    <property type="entry name" value="Gate"/>
    <property type="match status" value="1"/>
</dbReference>
<dbReference type="InterPro" id="IPR008276">
    <property type="entry name" value="C_nuclsd_transpt"/>
</dbReference>
<accession>A0AAW1U5U4</accession>
<sequence length="578" mass="63695">MDLERQNVIEMNNTTSSFGESSESLNVQRMRNYDSINGQSTMQLVKEEEQEESFLKKNKSTIYKFIVLLLLISYFLWATYYQIFVLQTNVDATLCTGYGFLIIVYSFIAFGISYSYLLGPRVVPQIKTNVWTPLTEKFRNSKYAAIIFYIVFFVALGIFLAIDTANDRYRLISLAGLALFLLFGFVMCPFKSHIKWTTLINGMVLQFTLALLIIKWPPGEAIFNCIGDKVTTFLGYAAEGAAFVYGDTLIYKEGVFAFKSLCTIYFLSFIINILYYYGLMQKFVSALGKFFKFWLGTSICESVNSAANIFLGMTEAPLLLKPFLAYLTDSELHDVMTCGFATTSGTVLAAYITFGANASTLITASVMSAPSALVFSKLMYPETEEPQITQENVSIADVPYDSVLDAAITGASDAIKMVLNIIAGVIACLSFVYFLNGCLTWMGILVGYTTPQDAWTVNAIVGKLFIPIAFLMGVPYQDCSKVAELIGLKTMVNEFVAFQRMSQMVLMPKSKTIATFAICGFANPGSVGIMISGLSALMPSKKPVITRLVFRAAAGGAVVCFMTACITGVFIPTNATTS</sequence>
<evidence type="ECO:0000256" key="7">
    <source>
        <dbReference type="SAM" id="Phobius"/>
    </source>
</evidence>
<dbReference type="GO" id="GO:0005415">
    <property type="term" value="F:nucleoside:sodium symporter activity"/>
    <property type="evidence" value="ECO:0007669"/>
    <property type="project" value="TreeGrafter"/>
</dbReference>
<comment type="similarity">
    <text evidence="2">Belongs to the concentrative nucleoside transporter (CNT) (TC 2.A.41) family.</text>
</comment>
<dbReference type="Pfam" id="PF01773">
    <property type="entry name" value="Nucleos_tra2_N"/>
    <property type="match status" value="1"/>
</dbReference>
<evidence type="ECO:0000259" key="8">
    <source>
        <dbReference type="Pfam" id="PF01773"/>
    </source>
</evidence>
<evidence type="ECO:0000259" key="9">
    <source>
        <dbReference type="Pfam" id="PF07662"/>
    </source>
</evidence>
<feature type="domain" description="Concentrative nucleoside transporter N-terminal" evidence="8">
    <location>
        <begin position="175"/>
        <end position="247"/>
    </location>
</feature>
<feature type="transmembrane region" description="Helical" evidence="7">
    <location>
        <begin position="143"/>
        <end position="162"/>
    </location>
</feature>
<dbReference type="AlphaFoldDB" id="A0AAW1U5U4"/>
<feature type="domain" description="Nucleoside transporter/FeoB GTPase Gate" evidence="10">
    <location>
        <begin position="258"/>
        <end position="356"/>
    </location>
</feature>
<name>A0AAW1U5U4_9CUCU</name>
<evidence type="ECO:0000256" key="3">
    <source>
        <dbReference type="ARBA" id="ARBA00022475"/>
    </source>
</evidence>
<dbReference type="InterPro" id="IPR011657">
    <property type="entry name" value="CNT_C_dom"/>
</dbReference>
<dbReference type="Proteomes" id="UP001431783">
    <property type="component" value="Unassembled WGS sequence"/>
</dbReference>
<gene>
    <name evidence="11" type="ORF">WA026_011159</name>
</gene>
<evidence type="ECO:0000256" key="6">
    <source>
        <dbReference type="ARBA" id="ARBA00023136"/>
    </source>
</evidence>
<comment type="subcellular location">
    <subcellularLocation>
        <location evidence="1">Cell membrane</location>
        <topology evidence="1">Multi-pass membrane protein</topology>
    </subcellularLocation>
</comment>
<evidence type="ECO:0000313" key="12">
    <source>
        <dbReference type="Proteomes" id="UP001431783"/>
    </source>
</evidence>
<feature type="transmembrane region" description="Helical" evidence="7">
    <location>
        <begin position="96"/>
        <end position="117"/>
    </location>
</feature>
<evidence type="ECO:0000256" key="5">
    <source>
        <dbReference type="ARBA" id="ARBA00022989"/>
    </source>
</evidence>
<proteinExistence type="inferred from homology"/>
<comment type="caution">
    <text evidence="11">The sequence shown here is derived from an EMBL/GenBank/DDBJ whole genome shotgun (WGS) entry which is preliminary data.</text>
</comment>
<evidence type="ECO:0000313" key="11">
    <source>
        <dbReference type="EMBL" id="KAK9876048.1"/>
    </source>
</evidence>
<organism evidence="11 12">
    <name type="scientific">Henosepilachna vigintioctopunctata</name>
    <dbReference type="NCBI Taxonomy" id="420089"/>
    <lineage>
        <taxon>Eukaryota</taxon>
        <taxon>Metazoa</taxon>
        <taxon>Ecdysozoa</taxon>
        <taxon>Arthropoda</taxon>
        <taxon>Hexapoda</taxon>
        <taxon>Insecta</taxon>
        <taxon>Pterygota</taxon>
        <taxon>Neoptera</taxon>
        <taxon>Endopterygota</taxon>
        <taxon>Coleoptera</taxon>
        <taxon>Polyphaga</taxon>
        <taxon>Cucujiformia</taxon>
        <taxon>Coccinelloidea</taxon>
        <taxon>Coccinellidae</taxon>
        <taxon>Epilachninae</taxon>
        <taxon>Epilachnini</taxon>
        <taxon>Henosepilachna</taxon>
    </lineage>
</organism>
<keyword evidence="4 7" id="KW-0812">Transmembrane</keyword>
<keyword evidence="12" id="KW-1185">Reference proteome</keyword>
<feature type="transmembrane region" description="Helical" evidence="7">
    <location>
        <begin position="168"/>
        <end position="189"/>
    </location>
</feature>
<evidence type="ECO:0000256" key="2">
    <source>
        <dbReference type="ARBA" id="ARBA00009033"/>
    </source>
</evidence>
<keyword evidence="6 7" id="KW-0472">Membrane</keyword>
<dbReference type="EMBL" id="JARQZJ010000035">
    <property type="protein sequence ID" value="KAK9876048.1"/>
    <property type="molecule type" value="Genomic_DNA"/>
</dbReference>
<feature type="transmembrane region" description="Helical" evidence="7">
    <location>
        <begin position="196"/>
        <end position="214"/>
    </location>
</feature>
<evidence type="ECO:0000256" key="1">
    <source>
        <dbReference type="ARBA" id="ARBA00004651"/>
    </source>
</evidence>
<evidence type="ECO:0000256" key="4">
    <source>
        <dbReference type="ARBA" id="ARBA00022692"/>
    </source>
</evidence>
<feature type="transmembrane region" description="Helical" evidence="7">
    <location>
        <begin position="256"/>
        <end position="277"/>
    </location>
</feature>
<dbReference type="PANTHER" id="PTHR10590:SF4">
    <property type="entry name" value="SOLUTE CARRIER FAMILY 28 MEMBER 3"/>
    <property type="match status" value="1"/>
</dbReference>
<dbReference type="PANTHER" id="PTHR10590">
    <property type="entry name" value="SODIUM/NUCLEOSIDE COTRANSPORTER"/>
    <property type="match status" value="1"/>
</dbReference>
<dbReference type="GO" id="GO:0005886">
    <property type="term" value="C:plasma membrane"/>
    <property type="evidence" value="ECO:0007669"/>
    <property type="project" value="UniProtKB-SubCell"/>
</dbReference>
<dbReference type="Pfam" id="PF07662">
    <property type="entry name" value="Nucleos_tra2_C"/>
    <property type="match status" value="1"/>
</dbReference>
<dbReference type="InterPro" id="IPR011642">
    <property type="entry name" value="Gate_dom"/>
</dbReference>
<feature type="domain" description="Concentrative nucleoside transporter C-terminal" evidence="9">
    <location>
        <begin position="361"/>
        <end position="568"/>
    </location>
</feature>
<keyword evidence="5 7" id="KW-1133">Transmembrane helix</keyword>
<feature type="transmembrane region" description="Helical" evidence="7">
    <location>
        <begin position="548"/>
        <end position="571"/>
    </location>
</feature>
<dbReference type="InterPro" id="IPR002668">
    <property type="entry name" value="CNT_N_dom"/>
</dbReference>
<feature type="transmembrane region" description="Helical" evidence="7">
    <location>
        <begin position="62"/>
        <end position="84"/>
    </location>
</feature>
<protein>
    <recommendedName>
        <fullName evidence="13">Sodium/nucleoside cotransporter</fullName>
    </recommendedName>
</protein>
<feature type="transmembrane region" description="Helical" evidence="7">
    <location>
        <begin position="513"/>
        <end position="536"/>
    </location>
</feature>
<evidence type="ECO:0008006" key="13">
    <source>
        <dbReference type="Google" id="ProtNLM"/>
    </source>
</evidence>
<feature type="transmembrane region" description="Helical" evidence="7">
    <location>
        <begin position="417"/>
        <end position="435"/>
    </location>
</feature>
<keyword evidence="3" id="KW-1003">Cell membrane</keyword>
<reference evidence="11 12" key="1">
    <citation type="submission" date="2023-03" db="EMBL/GenBank/DDBJ databases">
        <title>Genome insight into feeding habits of ladybird beetles.</title>
        <authorList>
            <person name="Li H.-S."/>
            <person name="Huang Y.-H."/>
            <person name="Pang H."/>
        </authorList>
    </citation>
    <scope>NUCLEOTIDE SEQUENCE [LARGE SCALE GENOMIC DNA]</scope>
    <source>
        <strain evidence="11">SYSU_2023b</strain>
        <tissue evidence="11">Whole body</tissue>
    </source>
</reference>
<evidence type="ECO:0000259" key="10">
    <source>
        <dbReference type="Pfam" id="PF07670"/>
    </source>
</evidence>